<name>A0A4U0UCA7_9PEZI</name>
<evidence type="ECO:0008006" key="4">
    <source>
        <dbReference type="Google" id="ProtNLM"/>
    </source>
</evidence>
<dbReference type="PANTHER" id="PTHR42085">
    <property type="entry name" value="F-BOX DOMAIN-CONTAINING PROTEIN"/>
    <property type="match status" value="1"/>
</dbReference>
<feature type="compositionally biased region" description="Low complexity" evidence="1">
    <location>
        <begin position="37"/>
        <end position="48"/>
    </location>
</feature>
<feature type="region of interest" description="Disordered" evidence="1">
    <location>
        <begin position="1"/>
        <end position="61"/>
    </location>
</feature>
<comment type="caution">
    <text evidence="2">The sequence shown here is derived from an EMBL/GenBank/DDBJ whole genome shotgun (WGS) entry which is preliminary data.</text>
</comment>
<sequence>MATRLATPTPSDQRTAQVPGDRQTSAPPNMHGSTDDPSPSATASITPSRDTLPSVNQRSAPVTIARSAIGQMQMMPPRMLRPIKPAPPPPTVIDQPKSTTFFDLPAELRIEIYKLVLDNVIIHVLPLQSQERHCPHALVRTSRQVRNEALPIIHASCEIRAVVTDFNFGGMLAWIDRIPSQAQGYLSKNENLSIRLCTSTTNPNGDEQSLRRWLKMRADRYRAQPNWQYSGPAPNSKMANSMKRKAKRMPEEGKKHEMIKMLNAVSVVLKCECSECQS</sequence>
<proteinExistence type="predicted"/>
<accession>A0A4U0UCA7</accession>
<keyword evidence="3" id="KW-1185">Reference proteome</keyword>
<dbReference type="AlphaFoldDB" id="A0A4U0UCA7"/>
<evidence type="ECO:0000313" key="2">
    <source>
        <dbReference type="EMBL" id="TKA33121.1"/>
    </source>
</evidence>
<dbReference type="EMBL" id="NAJL01000003">
    <property type="protein sequence ID" value="TKA33121.1"/>
    <property type="molecule type" value="Genomic_DNA"/>
</dbReference>
<organism evidence="2 3">
    <name type="scientific">Salinomyces thailandicus</name>
    <dbReference type="NCBI Taxonomy" id="706561"/>
    <lineage>
        <taxon>Eukaryota</taxon>
        <taxon>Fungi</taxon>
        <taxon>Dikarya</taxon>
        <taxon>Ascomycota</taxon>
        <taxon>Pezizomycotina</taxon>
        <taxon>Dothideomycetes</taxon>
        <taxon>Dothideomycetidae</taxon>
        <taxon>Mycosphaerellales</taxon>
        <taxon>Teratosphaeriaceae</taxon>
        <taxon>Salinomyces</taxon>
    </lineage>
</organism>
<protein>
    <recommendedName>
        <fullName evidence="4">F-box domain-containing protein</fullName>
    </recommendedName>
</protein>
<dbReference type="PANTHER" id="PTHR42085:SF1">
    <property type="entry name" value="F-BOX DOMAIN-CONTAINING PROTEIN"/>
    <property type="match status" value="1"/>
</dbReference>
<gene>
    <name evidence="2" type="ORF">B0A50_00674</name>
</gene>
<feature type="compositionally biased region" description="Polar residues" evidence="1">
    <location>
        <begin position="1"/>
        <end position="36"/>
    </location>
</feature>
<evidence type="ECO:0000313" key="3">
    <source>
        <dbReference type="Proteomes" id="UP000308549"/>
    </source>
</evidence>
<reference evidence="2 3" key="1">
    <citation type="submission" date="2017-03" db="EMBL/GenBank/DDBJ databases">
        <title>Genomes of endolithic fungi from Antarctica.</title>
        <authorList>
            <person name="Coleine C."/>
            <person name="Masonjones S."/>
            <person name="Stajich J.E."/>
        </authorList>
    </citation>
    <scope>NUCLEOTIDE SEQUENCE [LARGE SCALE GENOMIC DNA]</scope>
    <source>
        <strain evidence="2 3">CCFEE 6315</strain>
    </source>
</reference>
<feature type="compositionally biased region" description="Polar residues" evidence="1">
    <location>
        <begin position="49"/>
        <end position="60"/>
    </location>
</feature>
<dbReference type="InterPro" id="IPR038883">
    <property type="entry name" value="AN11006-like"/>
</dbReference>
<evidence type="ECO:0000256" key="1">
    <source>
        <dbReference type="SAM" id="MobiDB-lite"/>
    </source>
</evidence>
<dbReference type="Proteomes" id="UP000308549">
    <property type="component" value="Unassembled WGS sequence"/>
</dbReference>
<dbReference type="OrthoDB" id="3635680at2759"/>